<dbReference type="KEGG" id="pkz:C5L36_0A12580"/>
<dbReference type="VEuPathDB" id="FungiDB:C5L36_0A12580"/>
<evidence type="ECO:0000256" key="11">
    <source>
        <dbReference type="ARBA" id="ARBA00039804"/>
    </source>
</evidence>
<keyword evidence="8 14" id="KW-1133">Transmembrane helix</keyword>
<evidence type="ECO:0000256" key="13">
    <source>
        <dbReference type="SAM" id="MobiDB-lite"/>
    </source>
</evidence>
<evidence type="ECO:0000256" key="9">
    <source>
        <dbReference type="ARBA" id="ARBA00023136"/>
    </source>
</evidence>
<comment type="similarity">
    <text evidence="3">Belongs to the peptidase S54 family.</text>
</comment>
<dbReference type="GO" id="GO:0004252">
    <property type="term" value="F:serine-type endopeptidase activity"/>
    <property type="evidence" value="ECO:0007669"/>
    <property type="project" value="InterPro"/>
</dbReference>
<keyword evidence="5" id="KW-0645">Protease</keyword>
<feature type="transmembrane region" description="Helical" evidence="14">
    <location>
        <begin position="21"/>
        <end position="42"/>
    </location>
</feature>
<dbReference type="OrthoDB" id="10257275at2759"/>
<feature type="transmembrane region" description="Helical" evidence="14">
    <location>
        <begin position="167"/>
        <end position="188"/>
    </location>
</feature>
<feature type="transmembrane region" description="Helical" evidence="14">
    <location>
        <begin position="102"/>
        <end position="126"/>
    </location>
</feature>
<evidence type="ECO:0000256" key="14">
    <source>
        <dbReference type="SAM" id="Phobius"/>
    </source>
</evidence>
<keyword evidence="9 14" id="KW-0472">Membrane</keyword>
<dbReference type="InterPro" id="IPR022764">
    <property type="entry name" value="Peptidase_S54_rhomboid_dom"/>
</dbReference>
<evidence type="ECO:0000256" key="6">
    <source>
        <dbReference type="ARBA" id="ARBA00022692"/>
    </source>
</evidence>
<reference evidence="16 17" key="1">
    <citation type="submission" date="2018-06" db="EMBL/GenBank/DDBJ databases">
        <title>Population genomics shows no distinction between pathogenic Candida krusei and environmental Pichia kudriavzevii: One species, four names.</title>
        <authorList>
            <person name="Douglass A.P."/>
            <person name="Offei B."/>
            <person name="Braun-Galleani S."/>
            <person name="Coughlan A.Y."/>
            <person name="Martos A."/>
            <person name="Ortiz-Merino R.A."/>
            <person name="Byrne K.P."/>
            <person name="Wolfe K.H."/>
        </authorList>
    </citation>
    <scope>NUCLEOTIDE SEQUENCE [LARGE SCALE GENOMIC DNA]</scope>
    <source>
        <strain evidence="16 17">CBS573</strain>
    </source>
</reference>
<feature type="transmembrane region" description="Helical" evidence="14">
    <location>
        <begin position="194"/>
        <end position="217"/>
    </location>
</feature>
<evidence type="ECO:0000256" key="12">
    <source>
        <dbReference type="ARBA" id="ARBA00042081"/>
    </source>
</evidence>
<accession>A0A2U9R053</accession>
<feature type="region of interest" description="Disordered" evidence="13">
    <location>
        <begin position="279"/>
        <end position="298"/>
    </location>
</feature>
<comment type="subcellular location">
    <subcellularLocation>
        <location evidence="2">Golgi apparatus</location>
        <location evidence="2">cis-Golgi network membrane</location>
        <topology evidence="2">Multi-pass membrane protein</topology>
    </subcellularLocation>
</comment>
<dbReference type="Pfam" id="PF01694">
    <property type="entry name" value="Rhomboid"/>
    <property type="match status" value="1"/>
</dbReference>
<dbReference type="SUPFAM" id="SSF144091">
    <property type="entry name" value="Rhomboid-like"/>
    <property type="match status" value="1"/>
</dbReference>
<dbReference type="GO" id="GO:0016020">
    <property type="term" value="C:membrane"/>
    <property type="evidence" value="ECO:0007669"/>
    <property type="project" value="InterPro"/>
</dbReference>
<dbReference type="STRING" id="4909.A0A2U9R053"/>
<evidence type="ECO:0000256" key="2">
    <source>
        <dbReference type="ARBA" id="ARBA00004257"/>
    </source>
</evidence>
<dbReference type="RefSeq" id="XP_029320159.1">
    <property type="nucleotide sequence ID" value="XM_029464300.1"/>
</dbReference>
<dbReference type="GeneID" id="40382393"/>
<sequence>MTNSNLATFVSVFNRYAPRPPLAVISTGVIGFFWLTYLFSWINPSLLSSWAFSPNKLVQHYDPSTFTTYPLIHSGFFHVLFNSMALYYPLSEYEVSHGSLHTALVINTLGAILAITITVISIILVHLGLKSPDCMDNLYLGSSGWVFTFITVSCCHRSINDPYTVLFNHYNVPTVFIPLVYLLLSAFLFPSSSFIGHLVSIILGFLIFKKIIALLTIPPFQILNKIESLSVFHNAIEAIFPKDIFVWTWENEVLSSRYTVSDFSTPLGLPLHHGNVDATTQPPFKGPGEKLGSSSTTA</sequence>
<evidence type="ECO:0000256" key="7">
    <source>
        <dbReference type="ARBA" id="ARBA00022801"/>
    </source>
</evidence>
<feature type="domain" description="Peptidase S54 rhomboid" evidence="15">
    <location>
        <begin position="65"/>
        <end position="207"/>
    </location>
</feature>
<feature type="transmembrane region" description="Helical" evidence="14">
    <location>
        <begin position="138"/>
        <end position="155"/>
    </location>
</feature>
<dbReference type="Proteomes" id="UP000249293">
    <property type="component" value="Chromosome 1"/>
</dbReference>
<dbReference type="Gene3D" id="1.20.1540.10">
    <property type="entry name" value="Rhomboid-like"/>
    <property type="match status" value="1"/>
</dbReference>
<evidence type="ECO:0000313" key="16">
    <source>
        <dbReference type="EMBL" id="AWU74682.1"/>
    </source>
</evidence>
<name>A0A2U9R053_PICKU</name>
<keyword evidence="6 14" id="KW-0812">Transmembrane</keyword>
<dbReference type="PANTHER" id="PTHR43066:SF1">
    <property type="entry name" value="RHOMBOID PROTEIN 2"/>
    <property type="match status" value="1"/>
</dbReference>
<dbReference type="AlphaFoldDB" id="A0A2U9R053"/>
<dbReference type="EMBL" id="CP028773">
    <property type="protein sequence ID" value="AWU74682.1"/>
    <property type="molecule type" value="Genomic_DNA"/>
</dbReference>
<evidence type="ECO:0000256" key="3">
    <source>
        <dbReference type="ARBA" id="ARBA00009045"/>
    </source>
</evidence>
<dbReference type="EC" id="3.4.21.105" evidence="4"/>
<organism evidence="16 17">
    <name type="scientific">Pichia kudriavzevii</name>
    <name type="common">Yeast</name>
    <name type="synonym">Issatchenkia orientalis</name>
    <dbReference type="NCBI Taxonomy" id="4909"/>
    <lineage>
        <taxon>Eukaryota</taxon>
        <taxon>Fungi</taxon>
        <taxon>Dikarya</taxon>
        <taxon>Ascomycota</taxon>
        <taxon>Saccharomycotina</taxon>
        <taxon>Pichiomycetes</taxon>
        <taxon>Pichiales</taxon>
        <taxon>Pichiaceae</taxon>
        <taxon>Pichia</taxon>
    </lineage>
</organism>
<evidence type="ECO:0000259" key="15">
    <source>
        <dbReference type="Pfam" id="PF01694"/>
    </source>
</evidence>
<gene>
    <name evidence="16" type="ORF">C5L36_0A12580</name>
</gene>
<dbReference type="PANTHER" id="PTHR43066">
    <property type="entry name" value="RHOMBOID-RELATED PROTEIN"/>
    <property type="match status" value="1"/>
</dbReference>
<protein>
    <recommendedName>
        <fullName evidence="11">Rhomboid-type serine protease 2</fullName>
        <ecNumber evidence="4">3.4.21.105</ecNumber>
    </recommendedName>
    <alternativeName>
        <fullName evidence="12">Rhomboid protein 2</fullName>
    </alternativeName>
</protein>
<dbReference type="GO" id="GO:0005794">
    <property type="term" value="C:Golgi apparatus"/>
    <property type="evidence" value="ECO:0007669"/>
    <property type="project" value="UniProtKB-SubCell"/>
</dbReference>
<evidence type="ECO:0000256" key="4">
    <source>
        <dbReference type="ARBA" id="ARBA00013039"/>
    </source>
</evidence>
<evidence type="ECO:0000256" key="8">
    <source>
        <dbReference type="ARBA" id="ARBA00022989"/>
    </source>
</evidence>
<proteinExistence type="inferred from homology"/>
<evidence type="ECO:0000256" key="10">
    <source>
        <dbReference type="ARBA" id="ARBA00037147"/>
    </source>
</evidence>
<evidence type="ECO:0000256" key="5">
    <source>
        <dbReference type="ARBA" id="ARBA00022670"/>
    </source>
</evidence>
<dbReference type="InterPro" id="IPR035952">
    <property type="entry name" value="Rhomboid-like_sf"/>
</dbReference>
<evidence type="ECO:0000313" key="17">
    <source>
        <dbReference type="Proteomes" id="UP000249293"/>
    </source>
</evidence>
<keyword evidence="7" id="KW-0378">Hydrolase</keyword>
<keyword evidence="17" id="KW-1185">Reference proteome</keyword>
<comment type="catalytic activity">
    <reaction evidence="1">
        <text>Cleaves type-1 transmembrane domains using a catalytic dyad composed of serine and histidine that are contributed by different transmembrane domains.</text>
        <dbReference type="EC" id="3.4.21.105"/>
    </reaction>
</comment>
<dbReference type="GO" id="GO:0006508">
    <property type="term" value="P:proteolysis"/>
    <property type="evidence" value="ECO:0007669"/>
    <property type="project" value="UniProtKB-KW"/>
</dbReference>
<comment type="function">
    <text evidence="10">Probable rhomboid-type serine protease that catalyzes intramembrane proteolysis.</text>
</comment>
<evidence type="ECO:0000256" key="1">
    <source>
        <dbReference type="ARBA" id="ARBA00000156"/>
    </source>
</evidence>
<feature type="transmembrane region" description="Helical" evidence="14">
    <location>
        <begin position="71"/>
        <end position="90"/>
    </location>
</feature>